<gene>
    <name evidence="1" type="ORF">Mucpa_4634</name>
</gene>
<dbReference type="InterPro" id="IPR018721">
    <property type="entry name" value="DUF2252"/>
</dbReference>
<protein>
    <recommendedName>
        <fullName evidence="3">DUF2252 domain-containing protein</fullName>
    </recommendedName>
</protein>
<dbReference type="OrthoDB" id="1491115at2"/>
<dbReference type="AlphaFoldDB" id="H1Y8V6"/>
<dbReference type="RefSeq" id="WP_008509616.1">
    <property type="nucleotide sequence ID" value="NZ_CM001403.1"/>
</dbReference>
<dbReference type="PANTHER" id="PTHR39441:SF1">
    <property type="entry name" value="DUF2252 DOMAIN-CONTAINING PROTEIN"/>
    <property type="match status" value="1"/>
</dbReference>
<dbReference type="EMBL" id="CM001403">
    <property type="protein sequence ID" value="EHQ28722.1"/>
    <property type="molecule type" value="Genomic_DNA"/>
</dbReference>
<sequence length="401" mass="45747">MSKLIERILKFNQGLLPEMLPYKYEAMAENPFRFYRGTCHLFYEDLQMEKAIAASPLTWICGDLHLENFGSYRGENGLVYFDLNDFDESVLAPASFEVVRLITSIFIGFDSLDIEQKKADKMARLFLKTYSTTLAAGKAISIEPRTAKGIVRDFLTAAEKSKAKDLLEKRTEKKSKKLVLSLTDERHFKLDRKLKADLTSHISDWISTSSDGPYNYKVKGCVFRLAGTGSIGVKRYLFLLKSTNTRNNYLLIDMKQSRPSSVSPFVHCKQPAWAAESERIITAQRHLQNVTPSLLSTTDFRGDTYVIQELQPVKDSIKFKMIRDQYRDLYLVIDDMALLTASAQLRSGGRGGSAIIDELSAFGKNPDWQEPLLDYARKYAATVKKYYNQYIRSYEAGKLTR</sequence>
<reference evidence="1" key="1">
    <citation type="submission" date="2011-09" db="EMBL/GenBank/DDBJ databases">
        <title>The permanent draft genome of Mucilaginibacter paludis DSM 18603.</title>
        <authorList>
            <consortium name="US DOE Joint Genome Institute (JGI-PGF)"/>
            <person name="Lucas S."/>
            <person name="Han J."/>
            <person name="Lapidus A."/>
            <person name="Bruce D."/>
            <person name="Goodwin L."/>
            <person name="Pitluck S."/>
            <person name="Peters L."/>
            <person name="Kyrpides N."/>
            <person name="Mavromatis K."/>
            <person name="Ivanova N."/>
            <person name="Mikhailova N."/>
            <person name="Held B."/>
            <person name="Detter J.C."/>
            <person name="Tapia R."/>
            <person name="Han C."/>
            <person name="Land M."/>
            <person name="Hauser L."/>
            <person name="Markowitz V."/>
            <person name="Cheng J.-F."/>
            <person name="Hugenholtz P."/>
            <person name="Woyke T."/>
            <person name="Wu D."/>
            <person name="Tindall B."/>
            <person name="Brambilla E."/>
            <person name="Klenk H.-P."/>
            <person name="Eisen J.A."/>
        </authorList>
    </citation>
    <scope>NUCLEOTIDE SEQUENCE [LARGE SCALE GENOMIC DNA]</scope>
    <source>
        <strain evidence="1">DSM 18603</strain>
    </source>
</reference>
<evidence type="ECO:0000313" key="1">
    <source>
        <dbReference type="EMBL" id="EHQ28722.1"/>
    </source>
</evidence>
<evidence type="ECO:0000313" key="2">
    <source>
        <dbReference type="Proteomes" id="UP000002774"/>
    </source>
</evidence>
<organism evidence="1 2">
    <name type="scientific">Mucilaginibacter paludis DSM 18603</name>
    <dbReference type="NCBI Taxonomy" id="714943"/>
    <lineage>
        <taxon>Bacteria</taxon>
        <taxon>Pseudomonadati</taxon>
        <taxon>Bacteroidota</taxon>
        <taxon>Sphingobacteriia</taxon>
        <taxon>Sphingobacteriales</taxon>
        <taxon>Sphingobacteriaceae</taxon>
        <taxon>Mucilaginibacter</taxon>
    </lineage>
</organism>
<name>H1Y8V6_9SPHI</name>
<dbReference type="Proteomes" id="UP000002774">
    <property type="component" value="Chromosome"/>
</dbReference>
<keyword evidence="2" id="KW-1185">Reference proteome</keyword>
<dbReference type="HOGENOM" id="CLU_032121_1_0_10"/>
<dbReference type="PANTHER" id="PTHR39441">
    <property type="entry name" value="DUF2252 DOMAIN-CONTAINING PROTEIN"/>
    <property type="match status" value="1"/>
</dbReference>
<dbReference type="STRING" id="714943.Mucpa_4634"/>
<accession>H1Y8V6</accession>
<dbReference type="Pfam" id="PF10009">
    <property type="entry name" value="DUF2252"/>
    <property type="match status" value="1"/>
</dbReference>
<dbReference type="eggNOG" id="COG4320">
    <property type="taxonomic scope" value="Bacteria"/>
</dbReference>
<proteinExistence type="predicted"/>
<evidence type="ECO:0008006" key="3">
    <source>
        <dbReference type="Google" id="ProtNLM"/>
    </source>
</evidence>